<evidence type="ECO:0000313" key="3">
    <source>
        <dbReference type="Proteomes" id="UP001295444"/>
    </source>
</evidence>
<dbReference type="AlphaFoldDB" id="A0AAD1TL48"/>
<dbReference type="Proteomes" id="UP001295444">
    <property type="component" value="Unassembled WGS sequence"/>
</dbReference>
<sequence>MTIKPSDKGGNVVIVDRVNYIAMDQQIIQDGSIYEVLRGDPTKKYLVELKSLLDDALTASLILKDKFNFVYVKNQKIATFYALPKVHKKHFDWETHCFR</sequence>
<name>A0AAD1TL48_PELCU</name>
<dbReference type="EMBL" id="CAKOES020000018">
    <property type="protein sequence ID" value="CAH2329721.1"/>
    <property type="molecule type" value="Genomic_DNA"/>
</dbReference>
<keyword evidence="3" id="KW-1185">Reference proteome</keyword>
<proteinExistence type="predicted"/>
<dbReference type="EMBL" id="CAKOES020000018">
    <property type="protein sequence ID" value="CAH2329720.1"/>
    <property type="molecule type" value="Genomic_DNA"/>
</dbReference>
<reference evidence="1" key="1">
    <citation type="submission" date="2022-03" db="EMBL/GenBank/DDBJ databases">
        <authorList>
            <person name="Alioto T."/>
            <person name="Alioto T."/>
            <person name="Gomez Garrido J."/>
        </authorList>
    </citation>
    <scope>NUCLEOTIDE SEQUENCE</scope>
</reference>
<accession>A0AAD1TL48</accession>
<comment type="caution">
    <text evidence="1">The sequence shown here is derived from an EMBL/GenBank/DDBJ whole genome shotgun (WGS) entry which is preliminary data.</text>
</comment>
<evidence type="ECO:0000313" key="2">
    <source>
        <dbReference type="EMBL" id="CAH2329721.1"/>
    </source>
</evidence>
<protein>
    <submittedName>
        <fullName evidence="1">Uncharacterized protein</fullName>
    </submittedName>
</protein>
<evidence type="ECO:0000313" key="1">
    <source>
        <dbReference type="EMBL" id="CAH2329720.1"/>
    </source>
</evidence>
<organism evidence="1 3">
    <name type="scientific">Pelobates cultripes</name>
    <name type="common">Western spadefoot toad</name>
    <dbReference type="NCBI Taxonomy" id="61616"/>
    <lineage>
        <taxon>Eukaryota</taxon>
        <taxon>Metazoa</taxon>
        <taxon>Chordata</taxon>
        <taxon>Craniata</taxon>
        <taxon>Vertebrata</taxon>
        <taxon>Euteleostomi</taxon>
        <taxon>Amphibia</taxon>
        <taxon>Batrachia</taxon>
        <taxon>Anura</taxon>
        <taxon>Pelobatoidea</taxon>
        <taxon>Pelobatidae</taxon>
        <taxon>Pelobates</taxon>
    </lineage>
</organism>
<gene>
    <name evidence="2" type="ORF">PECUL_23A046784</name>
    <name evidence="1" type="ORF">PECUL_23A061236</name>
</gene>